<name>A0A2T8TGG9_SALER</name>
<evidence type="ECO:0000313" key="3">
    <source>
        <dbReference type="EMBL" id="PVJ00759.1"/>
    </source>
</evidence>
<accession>A0A2T8TGG9</accession>
<keyword evidence="1" id="KW-0812">Transmembrane</keyword>
<reference evidence="3 4" key="1">
    <citation type="submission" date="2018-04" db="EMBL/GenBank/DDBJ databases">
        <title>Serotype diversity and antimicrobial resistance among Salmonella enterica isolated from patients at an equine referral hospital.</title>
        <authorList>
            <person name="Leon I.M."/>
            <person name="Lawhon S.D."/>
            <person name="Norman K.N."/>
            <person name="Threadgill D.S."/>
            <person name="Ohta N."/>
            <person name="Vinasco J."/>
            <person name="Scott H.M."/>
        </authorList>
    </citation>
    <scope>NUCLEOTIDE SEQUENCE [LARGE SCALE GENOMIC DNA]</scope>
    <source>
        <strain evidence="3 4">235</strain>
    </source>
</reference>
<keyword evidence="1" id="KW-0472">Membrane</keyword>
<feature type="transmembrane region" description="Helical" evidence="1">
    <location>
        <begin position="390"/>
        <end position="407"/>
    </location>
</feature>
<proteinExistence type="predicted"/>
<dbReference type="EMBL" id="QDLQ01000001">
    <property type="protein sequence ID" value="PVJ00759.1"/>
    <property type="molecule type" value="Genomic_DNA"/>
</dbReference>
<evidence type="ECO:0000256" key="1">
    <source>
        <dbReference type="SAM" id="Phobius"/>
    </source>
</evidence>
<feature type="transmembrane region" description="Helical" evidence="1">
    <location>
        <begin position="68"/>
        <end position="88"/>
    </location>
</feature>
<protein>
    <submittedName>
        <fullName evidence="3">Conjugal transfer protein TraG</fullName>
    </submittedName>
</protein>
<gene>
    <name evidence="3" type="ORF">C4860_00660</name>
</gene>
<dbReference type="InterPro" id="IPR012931">
    <property type="entry name" value="TraG_N_Proteobacteria"/>
</dbReference>
<evidence type="ECO:0000259" key="2">
    <source>
        <dbReference type="Pfam" id="PF07916"/>
    </source>
</evidence>
<organism evidence="3 4">
    <name type="scientific">Salmonella enterica</name>
    <name type="common">Salmonella choleraesuis</name>
    <dbReference type="NCBI Taxonomy" id="28901"/>
    <lineage>
        <taxon>Bacteria</taxon>
        <taxon>Pseudomonadati</taxon>
        <taxon>Pseudomonadota</taxon>
        <taxon>Gammaproteobacteria</taxon>
        <taxon>Enterobacterales</taxon>
        <taxon>Enterobacteriaceae</taxon>
        <taxon>Salmonella</taxon>
    </lineage>
</organism>
<feature type="transmembrane region" description="Helical" evidence="1">
    <location>
        <begin position="442"/>
        <end position="466"/>
    </location>
</feature>
<dbReference type="Proteomes" id="UP000245912">
    <property type="component" value="Unassembled WGS sequence"/>
</dbReference>
<dbReference type="AlphaFoldDB" id="A0A2T8TGG9"/>
<comment type="caution">
    <text evidence="3">The sequence shown here is derived from an EMBL/GenBank/DDBJ whole genome shotgun (WGS) entry which is preliminary data.</text>
</comment>
<evidence type="ECO:0000313" key="4">
    <source>
        <dbReference type="Proteomes" id="UP000245912"/>
    </source>
</evidence>
<dbReference type="Pfam" id="PF07916">
    <property type="entry name" value="TraG_N"/>
    <property type="match status" value="1"/>
</dbReference>
<feature type="domain" description="TraG N-terminal Proteobacteria" evidence="2">
    <location>
        <begin position="8"/>
        <end position="480"/>
    </location>
</feature>
<keyword evidence="1" id="KW-1133">Transmembrane helix</keyword>
<feature type="transmembrane region" description="Helical" evidence="1">
    <location>
        <begin position="363"/>
        <end position="383"/>
    </location>
</feature>
<sequence>MTTNSYLEYFMTLLGWLVNNGLWDVLVSTGLFALPLAFKVVGIWLKVREEGEDEGNKGMLSLPRIENALYGAFFVMIACCVPLIQVSLTTLEFDKTRAKTCGTWTPKAPDESGYNNIISSMDGESAAAPVWWVLVHKLSKGVTQAAVASIPCRPDLRQLRFEVQRTFIENRSLADELQDFTNDCYSLALYQWKRRDQGQTTDKAALSDLSWIGSSTFLKGDYTTLQSKLPRGMFSWSDARDSGRPNTGNGGYPYCSEWWSAADTGLKARVMKQVDDSYWLRLSAAMKMIGSSQTDYQEEVIRRLVSPANLTVSHGGEVYNGYGGNADMTAMNAISRITGTAGASVASLGAFPALDAMRQALPMVQAVMLMAIYIMVPLILAFAAYEFKTVITLTFVIFAVNFLTFWWELARWLDSWLLTALYSSDTHSRFNMMGFQNTSDDLIMNLVMGTMFIVLPTVWIGALSWAGVNIGVAISNASKEGTGSSHQAAQNGGNLVKGGISSFQAGMSKGMNK</sequence>